<feature type="compositionally biased region" description="Polar residues" evidence="6">
    <location>
        <begin position="192"/>
        <end position="214"/>
    </location>
</feature>
<evidence type="ECO:0000256" key="6">
    <source>
        <dbReference type="SAM" id="MobiDB-lite"/>
    </source>
</evidence>
<feature type="region of interest" description="Disordered" evidence="6">
    <location>
        <begin position="26"/>
        <end position="47"/>
    </location>
</feature>
<accession>S8EIC2</accession>
<keyword evidence="4" id="KW-0804">Transcription</keyword>
<sequence length="696" mass="77470">MPKASTSTPRPSSAQPFQTAHVLRRNQVWPSHRTPMPPHSSDAKRPCSTCVRSHSYAVAHAPAGAELPPHPHCTFDEVSEGESDPEPFENPKARFERLEGRINELESLLREKEKESNSPSTSDPNTSYLDKTIDSLISGSQLHGAAQVPHSYGNVGQGRMMAIDPALQFQSGSPLDSLAGVASLMGAPGPSRITNTSSISGQSDESPQVPSSSHGYDVTHTAWPRNLPNPTFLRHLVDAFFMYHPDATRMFHQSTFLSTLLLHPTHPKFPAACVLHAICAVGSMYTAAVPSPDIPSGPEFSAFDIFPERWRSHDEGAESFAEMQANYTRAAVEAATQVGVKLFQIVQAEILLAWWYWANAKSSAMRYAVPCGLNVCPPFHSIAETLRPTSLLPPASSVIEDECRRNTFWIGYIFERSRGMTDGWAMSIDDQDIAQLLPLRRDQFEQGILVLPQDRQWSHDKNILTKHPEDQVDGFILYVKSIMVLSHVKYFNLRFRSKYHAGEPSTKIINTTNPMPHAYRYSGTNGEPIDPRQTPAFMQLDQLVTAFRASFPVHLRNPAREQVDPHLFSACAASHLADILLHESHAIVGKDNCLSSCRVVTASRAILDLLYQVCSTSYDLTFLGVFPMMCWFMAGRVLVRFLHAAISHNSEEQIMTLWAEIDYIRHRYGKMLHDFVVQSCGERYAAPAPLGLEQGA</sequence>
<keyword evidence="5" id="KW-0539">Nucleus</keyword>
<evidence type="ECO:0000256" key="5">
    <source>
        <dbReference type="ARBA" id="ARBA00023242"/>
    </source>
</evidence>
<reference evidence="7 8" key="1">
    <citation type="journal article" date="2012" name="Science">
        <title>The Paleozoic origin of enzymatic lignin decomposition reconstructed from 31 fungal genomes.</title>
        <authorList>
            <person name="Floudas D."/>
            <person name="Binder M."/>
            <person name="Riley R."/>
            <person name="Barry K."/>
            <person name="Blanchette R.A."/>
            <person name="Henrissat B."/>
            <person name="Martinez A.T."/>
            <person name="Otillar R."/>
            <person name="Spatafora J.W."/>
            <person name="Yadav J.S."/>
            <person name="Aerts A."/>
            <person name="Benoit I."/>
            <person name="Boyd A."/>
            <person name="Carlson A."/>
            <person name="Copeland A."/>
            <person name="Coutinho P.M."/>
            <person name="de Vries R.P."/>
            <person name="Ferreira P."/>
            <person name="Findley K."/>
            <person name="Foster B."/>
            <person name="Gaskell J."/>
            <person name="Glotzer D."/>
            <person name="Gorecki P."/>
            <person name="Heitman J."/>
            <person name="Hesse C."/>
            <person name="Hori C."/>
            <person name="Igarashi K."/>
            <person name="Jurgens J.A."/>
            <person name="Kallen N."/>
            <person name="Kersten P."/>
            <person name="Kohler A."/>
            <person name="Kuees U."/>
            <person name="Kumar T.K.A."/>
            <person name="Kuo A."/>
            <person name="LaButti K."/>
            <person name="Larrondo L.F."/>
            <person name="Lindquist E."/>
            <person name="Ling A."/>
            <person name="Lombard V."/>
            <person name="Lucas S."/>
            <person name="Lundell T."/>
            <person name="Martin R."/>
            <person name="McLaughlin D.J."/>
            <person name="Morgenstern I."/>
            <person name="Morin E."/>
            <person name="Murat C."/>
            <person name="Nagy L.G."/>
            <person name="Nolan M."/>
            <person name="Ohm R.A."/>
            <person name="Patyshakuliyeva A."/>
            <person name="Rokas A."/>
            <person name="Ruiz-Duenas F.J."/>
            <person name="Sabat G."/>
            <person name="Salamov A."/>
            <person name="Samejima M."/>
            <person name="Schmutz J."/>
            <person name="Slot J.C."/>
            <person name="St John F."/>
            <person name="Stenlid J."/>
            <person name="Sun H."/>
            <person name="Sun S."/>
            <person name="Syed K."/>
            <person name="Tsang A."/>
            <person name="Wiebenga A."/>
            <person name="Young D."/>
            <person name="Pisabarro A."/>
            <person name="Eastwood D.C."/>
            <person name="Martin F."/>
            <person name="Cullen D."/>
            <person name="Grigoriev I.V."/>
            <person name="Hibbett D.S."/>
        </authorList>
    </citation>
    <scope>NUCLEOTIDE SEQUENCE</scope>
    <source>
        <strain evidence="8">FP-58527</strain>
    </source>
</reference>
<feature type="compositionally biased region" description="Acidic residues" evidence="6">
    <location>
        <begin position="77"/>
        <end position="87"/>
    </location>
</feature>
<feature type="region of interest" description="Disordered" evidence="6">
    <location>
        <begin position="1"/>
        <end position="20"/>
    </location>
</feature>
<feature type="region of interest" description="Disordered" evidence="6">
    <location>
        <begin position="189"/>
        <end position="217"/>
    </location>
</feature>
<feature type="compositionally biased region" description="Low complexity" evidence="6">
    <location>
        <begin position="117"/>
        <end position="127"/>
    </location>
</feature>
<dbReference type="STRING" id="743788.S8EIC2"/>
<dbReference type="GO" id="GO:0046872">
    <property type="term" value="F:metal ion binding"/>
    <property type="evidence" value="ECO:0007669"/>
    <property type="project" value="UniProtKB-KW"/>
</dbReference>
<gene>
    <name evidence="7" type="ORF">FOMPIDRAFT_1028328</name>
</gene>
<organism evidence="7 8">
    <name type="scientific">Fomitopsis schrenkii</name>
    <name type="common">Brown rot fungus</name>
    <dbReference type="NCBI Taxonomy" id="2126942"/>
    <lineage>
        <taxon>Eukaryota</taxon>
        <taxon>Fungi</taxon>
        <taxon>Dikarya</taxon>
        <taxon>Basidiomycota</taxon>
        <taxon>Agaricomycotina</taxon>
        <taxon>Agaricomycetes</taxon>
        <taxon>Polyporales</taxon>
        <taxon>Fomitopsis</taxon>
    </lineage>
</organism>
<evidence type="ECO:0000313" key="7">
    <source>
        <dbReference type="EMBL" id="EPT03998.1"/>
    </source>
</evidence>
<dbReference type="GO" id="GO:0005634">
    <property type="term" value="C:nucleus"/>
    <property type="evidence" value="ECO:0007669"/>
    <property type="project" value="UniProtKB-SubCell"/>
</dbReference>
<evidence type="ECO:0000256" key="1">
    <source>
        <dbReference type="ARBA" id="ARBA00004123"/>
    </source>
</evidence>
<dbReference type="EMBL" id="KE504128">
    <property type="protein sequence ID" value="EPT03998.1"/>
    <property type="molecule type" value="Genomic_DNA"/>
</dbReference>
<keyword evidence="8" id="KW-1185">Reference proteome</keyword>
<dbReference type="PANTHER" id="PTHR47338:SF29">
    <property type="entry name" value="ZN(2)-C6 FUNGAL-TYPE DOMAIN-CONTAINING PROTEIN"/>
    <property type="match status" value="1"/>
</dbReference>
<dbReference type="Proteomes" id="UP000015241">
    <property type="component" value="Unassembled WGS sequence"/>
</dbReference>
<feature type="region of interest" description="Disordered" evidence="6">
    <location>
        <begin position="62"/>
        <end position="90"/>
    </location>
</feature>
<dbReference type="CDD" id="cd12148">
    <property type="entry name" value="fungal_TF_MHR"/>
    <property type="match status" value="1"/>
</dbReference>
<feature type="compositionally biased region" description="Polar residues" evidence="6">
    <location>
        <begin position="1"/>
        <end position="18"/>
    </location>
</feature>
<keyword evidence="2" id="KW-0479">Metal-binding</keyword>
<evidence type="ECO:0000313" key="8">
    <source>
        <dbReference type="Proteomes" id="UP000015241"/>
    </source>
</evidence>
<name>S8EIC2_FOMSC</name>
<dbReference type="PANTHER" id="PTHR47338">
    <property type="entry name" value="ZN(II)2CYS6 TRANSCRIPTION FACTOR (EUROFUNG)-RELATED"/>
    <property type="match status" value="1"/>
</dbReference>
<dbReference type="InterPro" id="IPR050815">
    <property type="entry name" value="TF_fung"/>
</dbReference>
<dbReference type="HOGENOM" id="CLU_009416_0_0_1"/>
<dbReference type="InParanoid" id="S8EIC2"/>
<dbReference type="OrthoDB" id="39175at2759"/>
<dbReference type="AlphaFoldDB" id="S8EIC2"/>
<evidence type="ECO:0008006" key="9">
    <source>
        <dbReference type="Google" id="ProtNLM"/>
    </source>
</evidence>
<evidence type="ECO:0000256" key="4">
    <source>
        <dbReference type="ARBA" id="ARBA00023163"/>
    </source>
</evidence>
<feature type="region of interest" description="Disordered" evidence="6">
    <location>
        <begin position="110"/>
        <end position="130"/>
    </location>
</feature>
<comment type="subcellular location">
    <subcellularLocation>
        <location evidence="1">Nucleus</location>
    </subcellularLocation>
</comment>
<protein>
    <recommendedName>
        <fullName evidence="9">Transcription factor domain-containing protein</fullName>
    </recommendedName>
</protein>
<dbReference type="eggNOG" id="ENOG502SJSD">
    <property type="taxonomic scope" value="Eukaryota"/>
</dbReference>
<proteinExistence type="predicted"/>
<keyword evidence="3" id="KW-0805">Transcription regulation</keyword>
<evidence type="ECO:0000256" key="3">
    <source>
        <dbReference type="ARBA" id="ARBA00023015"/>
    </source>
</evidence>
<evidence type="ECO:0000256" key="2">
    <source>
        <dbReference type="ARBA" id="ARBA00022723"/>
    </source>
</evidence>
<dbReference type="GO" id="GO:0000981">
    <property type="term" value="F:DNA-binding transcription factor activity, RNA polymerase II-specific"/>
    <property type="evidence" value="ECO:0007669"/>
    <property type="project" value="InterPro"/>
</dbReference>